<dbReference type="Pfam" id="PF01522">
    <property type="entry name" value="Polysacc_deac_1"/>
    <property type="match status" value="1"/>
</dbReference>
<sequence length="314" mass="32260">MVVVGRGDLRSGVGERMTAGRRAVLAALAGGLLAGCAGAKNGAAAPGSSATPGTGGGATTQPTPGSVPSATASAAHPPVTRAEIVARYGRSTPHTWGFDAPGVVHSLPHTTRDIALTFDACGGPGGSGYDRALIDFLRARHVPATLFLNSRWIDANPAEFHRLAADPLFEIANHGTRHRPLSVTGRSAYGIPGTRGAAEVYDEIAGNQAKLTRLLGAPPRFFRSGTAYCDDVAARIVTDLGERFVSFSVNGDGGATFTAEQVHTTVSSARAGSIVLCHMNHPEGGTARGIARAVPHLLAGGHRFVRLSDALHGA</sequence>
<dbReference type="InterPro" id="IPR002509">
    <property type="entry name" value="NODB_dom"/>
</dbReference>
<dbReference type="GO" id="GO:0016810">
    <property type="term" value="F:hydrolase activity, acting on carbon-nitrogen (but not peptide) bonds"/>
    <property type="evidence" value="ECO:0007669"/>
    <property type="project" value="InterPro"/>
</dbReference>
<dbReference type="PANTHER" id="PTHR10587">
    <property type="entry name" value="GLYCOSYL TRANSFERASE-RELATED"/>
    <property type="match status" value="1"/>
</dbReference>
<name>A0A1D7Y396_9ACTN</name>
<dbReference type="InterPro" id="IPR011330">
    <property type="entry name" value="Glyco_hydro/deAcase_b/a-brl"/>
</dbReference>
<dbReference type="PANTHER" id="PTHR10587:SF134">
    <property type="entry name" value="SECRETED PROTEIN"/>
    <property type="match status" value="1"/>
</dbReference>
<dbReference type="KEGG" id="spun:BFF78_02390"/>
<proteinExistence type="predicted"/>
<dbReference type="InterPro" id="IPR050248">
    <property type="entry name" value="Polysacc_deacetylase_ArnD"/>
</dbReference>
<gene>
    <name evidence="3" type="ORF">BFF78_02390</name>
</gene>
<dbReference type="CDD" id="cd10955">
    <property type="entry name" value="CE4_BH0857_like"/>
    <property type="match status" value="1"/>
</dbReference>
<feature type="domain" description="NodB homology" evidence="2">
    <location>
        <begin position="112"/>
        <end position="314"/>
    </location>
</feature>
<evidence type="ECO:0000313" key="3">
    <source>
        <dbReference type="EMBL" id="AOR30071.1"/>
    </source>
</evidence>
<protein>
    <submittedName>
        <fullName evidence="3">Polysaccharide deacetylase</fullName>
    </submittedName>
</protein>
<evidence type="ECO:0000256" key="1">
    <source>
        <dbReference type="SAM" id="MobiDB-lite"/>
    </source>
</evidence>
<dbReference type="SUPFAM" id="SSF88713">
    <property type="entry name" value="Glycoside hydrolase/deacetylase"/>
    <property type="match status" value="1"/>
</dbReference>
<accession>A0A1D7Y396</accession>
<dbReference type="AlphaFoldDB" id="A0A1D7Y396"/>
<keyword evidence="4" id="KW-1185">Reference proteome</keyword>
<feature type="compositionally biased region" description="Low complexity" evidence="1">
    <location>
        <begin position="43"/>
        <end position="52"/>
    </location>
</feature>
<reference evidence="4" key="1">
    <citation type="submission" date="2016-09" db="EMBL/GenBank/DDBJ databases">
        <title>Streptomyces puniciscabiei strain:TW1S1 Genome sequencing and assembly.</title>
        <authorList>
            <person name="Kim M.-K."/>
            <person name="Kim S.B."/>
        </authorList>
    </citation>
    <scope>NUCLEOTIDE SEQUENCE [LARGE SCALE GENOMIC DNA]</scope>
    <source>
        <strain evidence="4">TW1S1</strain>
    </source>
</reference>
<evidence type="ECO:0000259" key="2">
    <source>
        <dbReference type="PROSITE" id="PS51677"/>
    </source>
</evidence>
<feature type="region of interest" description="Disordered" evidence="1">
    <location>
        <begin position="43"/>
        <end position="77"/>
    </location>
</feature>
<dbReference type="GO" id="GO:0005975">
    <property type="term" value="P:carbohydrate metabolic process"/>
    <property type="evidence" value="ECO:0007669"/>
    <property type="project" value="InterPro"/>
</dbReference>
<dbReference type="Gene3D" id="3.20.20.370">
    <property type="entry name" value="Glycoside hydrolase/deacetylase"/>
    <property type="match status" value="1"/>
</dbReference>
<organism evidence="3 4">
    <name type="scientific">Streptomyces fodineus</name>
    <dbReference type="NCBI Taxonomy" id="1904616"/>
    <lineage>
        <taxon>Bacteria</taxon>
        <taxon>Bacillati</taxon>
        <taxon>Actinomycetota</taxon>
        <taxon>Actinomycetes</taxon>
        <taxon>Kitasatosporales</taxon>
        <taxon>Streptomycetaceae</taxon>
        <taxon>Streptomyces</taxon>
    </lineage>
</organism>
<dbReference type="EMBL" id="CP017248">
    <property type="protein sequence ID" value="AOR30071.1"/>
    <property type="molecule type" value="Genomic_DNA"/>
</dbReference>
<evidence type="ECO:0000313" key="4">
    <source>
        <dbReference type="Proteomes" id="UP000094960"/>
    </source>
</evidence>
<dbReference type="Proteomes" id="UP000094960">
    <property type="component" value="Chromosome"/>
</dbReference>
<dbReference type="PROSITE" id="PS51677">
    <property type="entry name" value="NODB"/>
    <property type="match status" value="1"/>
</dbReference>